<keyword evidence="1" id="KW-0472">Membrane</keyword>
<reference evidence="3" key="1">
    <citation type="submission" date="2016-10" db="EMBL/GenBank/DDBJ databases">
        <authorList>
            <person name="Varghese N."/>
            <person name="Submissions S."/>
        </authorList>
    </citation>
    <scope>NUCLEOTIDE SEQUENCE [LARGE SCALE GENOMIC DNA]</scope>
    <source>
        <strain evidence="3">OV426</strain>
    </source>
</reference>
<proteinExistence type="predicted"/>
<dbReference type="GO" id="GO:0016020">
    <property type="term" value="C:membrane"/>
    <property type="evidence" value="ECO:0007669"/>
    <property type="project" value="InterPro"/>
</dbReference>
<evidence type="ECO:0000256" key="1">
    <source>
        <dbReference type="SAM" id="Phobius"/>
    </source>
</evidence>
<keyword evidence="3" id="KW-1185">Reference proteome</keyword>
<evidence type="ECO:0000313" key="2">
    <source>
        <dbReference type="EMBL" id="SFN52821.1"/>
    </source>
</evidence>
<feature type="transmembrane region" description="Helical" evidence="1">
    <location>
        <begin position="90"/>
        <end position="110"/>
    </location>
</feature>
<dbReference type="Proteomes" id="UP000198968">
    <property type="component" value="Unassembled WGS sequence"/>
</dbReference>
<dbReference type="EMBL" id="FOVG01000001">
    <property type="protein sequence ID" value="SFN52821.1"/>
    <property type="molecule type" value="Genomic_DNA"/>
</dbReference>
<feature type="transmembrane region" description="Helical" evidence="1">
    <location>
        <begin position="12"/>
        <end position="30"/>
    </location>
</feature>
<dbReference type="RefSeq" id="WP_090962675.1">
    <property type="nucleotide sequence ID" value="NZ_FOVG01000001.1"/>
</dbReference>
<protein>
    <submittedName>
        <fullName evidence="2">Putative inner membrane protein</fullName>
    </submittedName>
</protein>
<keyword evidence="1" id="KW-0812">Transmembrane</keyword>
<keyword evidence="1" id="KW-1133">Transmembrane helix</keyword>
<evidence type="ECO:0000313" key="3">
    <source>
        <dbReference type="Proteomes" id="UP000198968"/>
    </source>
</evidence>
<name>A0A1I4ZRD7_9GAMM</name>
<gene>
    <name evidence="2" type="ORF">SAMN05428971_1729</name>
</gene>
<dbReference type="Pfam" id="PF11045">
    <property type="entry name" value="YbjM"/>
    <property type="match status" value="1"/>
</dbReference>
<dbReference type="AlphaFoldDB" id="A0A1I4ZRD7"/>
<sequence length="121" mass="13433">MPQRSYLWTTRLCGVVLYSLVFVFTCHFWQVGPGPLRGQPELLLFMLPGIVMALMQVESPLKSTLLMGLWGTLLAALLLNNSLFIHSSGFFLVAWSLSALFWAGCGALLVRLMQIVMASIN</sequence>
<feature type="transmembrane region" description="Helical" evidence="1">
    <location>
        <begin position="64"/>
        <end position="84"/>
    </location>
</feature>
<organism evidence="2 3">
    <name type="scientific">Candidatus Pantoea varia</name>
    <dbReference type="NCBI Taxonomy" id="1881036"/>
    <lineage>
        <taxon>Bacteria</taxon>
        <taxon>Pseudomonadati</taxon>
        <taxon>Pseudomonadota</taxon>
        <taxon>Gammaproteobacteria</taxon>
        <taxon>Enterobacterales</taxon>
        <taxon>Erwiniaceae</taxon>
        <taxon>Pantoea</taxon>
    </lineage>
</organism>
<dbReference type="OrthoDB" id="6540266at2"/>
<dbReference type="InterPro" id="IPR020368">
    <property type="entry name" value="Uncharacterised_YbjM"/>
</dbReference>
<accession>A0A1I4ZRD7</accession>